<evidence type="ECO:0000313" key="3">
    <source>
        <dbReference type="Proteomes" id="UP000436006"/>
    </source>
</evidence>
<dbReference type="Proteomes" id="UP000436006">
    <property type="component" value="Unassembled WGS sequence"/>
</dbReference>
<dbReference type="Pfam" id="PF14534">
    <property type="entry name" value="DUF4440"/>
    <property type="match status" value="1"/>
</dbReference>
<dbReference type="SUPFAM" id="SSF54427">
    <property type="entry name" value="NTF2-like"/>
    <property type="match status" value="1"/>
</dbReference>
<organism evidence="2 3">
    <name type="scientific">Spirosoma arboris</name>
    <dbReference type="NCBI Taxonomy" id="2682092"/>
    <lineage>
        <taxon>Bacteria</taxon>
        <taxon>Pseudomonadati</taxon>
        <taxon>Bacteroidota</taxon>
        <taxon>Cytophagia</taxon>
        <taxon>Cytophagales</taxon>
        <taxon>Cytophagaceae</taxon>
        <taxon>Spirosoma</taxon>
    </lineage>
</organism>
<dbReference type="EMBL" id="WPIN01000011">
    <property type="protein sequence ID" value="MVM33547.1"/>
    <property type="molecule type" value="Genomic_DNA"/>
</dbReference>
<proteinExistence type="predicted"/>
<accession>A0A7K1SI97</accession>
<evidence type="ECO:0000259" key="1">
    <source>
        <dbReference type="Pfam" id="PF14534"/>
    </source>
</evidence>
<dbReference type="AlphaFoldDB" id="A0A7K1SI97"/>
<keyword evidence="3" id="KW-1185">Reference proteome</keyword>
<protein>
    <submittedName>
        <fullName evidence="2">DUF4440 domain-containing protein</fullName>
    </submittedName>
</protein>
<comment type="caution">
    <text evidence="2">The sequence shown here is derived from an EMBL/GenBank/DDBJ whole genome shotgun (WGS) entry which is preliminary data.</text>
</comment>
<name>A0A7K1SI97_9BACT</name>
<gene>
    <name evidence="2" type="ORF">GO755_26150</name>
</gene>
<dbReference type="Gene3D" id="3.10.450.50">
    <property type="match status" value="1"/>
</dbReference>
<evidence type="ECO:0000313" key="2">
    <source>
        <dbReference type="EMBL" id="MVM33547.1"/>
    </source>
</evidence>
<dbReference type="InterPro" id="IPR027843">
    <property type="entry name" value="DUF4440"/>
</dbReference>
<reference evidence="2 3" key="1">
    <citation type="submission" date="2019-12" db="EMBL/GenBank/DDBJ databases">
        <title>Spirosoma sp. HMF4905 genome sequencing and assembly.</title>
        <authorList>
            <person name="Kang H."/>
            <person name="Cha I."/>
            <person name="Kim H."/>
            <person name="Joh K."/>
        </authorList>
    </citation>
    <scope>NUCLEOTIDE SEQUENCE [LARGE SCALE GENOMIC DNA]</scope>
    <source>
        <strain evidence="2 3">HMF4905</strain>
    </source>
</reference>
<dbReference type="InterPro" id="IPR032710">
    <property type="entry name" value="NTF2-like_dom_sf"/>
</dbReference>
<dbReference type="RefSeq" id="WP_157588258.1">
    <property type="nucleotide sequence ID" value="NZ_WPIN01000011.1"/>
</dbReference>
<feature type="domain" description="DUF4440" evidence="1">
    <location>
        <begin position="36"/>
        <end position="147"/>
    </location>
</feature>
<sequence>MNRSLVPYLLVVLTQISLDLFAQVDKTSESADVAAIKSLRAQSNQAIQARDLTAFGQTMLPDIEVTRGSGSHVSGRDSVLASVAVQFKDPNFMGYVRTMDRIQISTTSPLAAENGHWTGRFQRPDGIQTITGVYLAMWRRTDAGWKIRSELFVSLACTGSAACGK</sequence>